<dbReference type="GO" id="GO:0030163">
    <property type="term" value="P:protein catabolic process"/>
    <property type="evidence" value="ECO:0007669"/>
    <property type="project" value="UniProtKB-UniRule"/>
</dbReference>
<dbReference type="Gene3D" id="3.40.630.70">
    <property type="entry name" value="Leucyl/phenylalanyl-tRNA-protein transferase, C-terminal domain"/>
    <property type="match status" value="1"/>
</dbReference>
<dbReference type="PANTHER" id="PTHR30098">
    <property type="entry name" value="LEUCYL/PHENYLALANYL-TRNA--PROTEIN TRANSFERASE"/>
    <property type="match status" value="1"/>
</dbReference>
<keyword evidence="18" id="KW-1185">Reference proteome</keyword>
<dbReference type="AlphaFoldDB" id="A0A6P1TEF0"/>
<sequence length="244" mass="26980">MSNNADEILSLLDPDQVAFPDTSAALSDPNGLLAVGGDLTPEWLLAAYRRGIFPWFSDDQPILWWSPSPRCIVRPETTEFSRSLKKVIRQGRYQVTFDQAFEQVLDGCAAPRAQESGTWITQDMREAYLEMHQLGHAHSVETWLNGTLVGGLYGLAIGQVFFGESMFHRATDASKVAFAYLVRQLSSWGCRLIDCQVSNPHLTSLGAIEVPRPLFERLLQDGVSEPAFPLPWPAAPSSGLFSAP</sequence>
<dbReference type="FunFam" id="3.40.630.70:FF:000001">
    <property type="entry name" value="Leucyl/phenylalanyl-tRNA--protein transferase"/>
    <property type="match status" value="1"/>
</dbReference>
<dbReference type="PANTHER" id="PTHR30098:SF2">
    <property type="entry name" value="LEUCYL_PHENYLALANYL-TRNA--PROTEIN TRANSFERASE"/>
    <property type="match status" value="1"/>
</dbReference>
<dbReference type="FunFam" id="3.30.70.3550:FF:000001">
    <property type="entry name" value="Leucyl/phenylalanyl-tRNA--protein transferase"/>
    <property type="match status" value="1"/>
</dbReference>
<dbReference type="Gene3D" id="3.30.70.3550">
    <property type="entry name" value="Leucyl/phenylalanyl-tRNA-protein transferase, N-terminal domain"/>
    <property type="match status" value="1"/>
</dbReference>
<protein>
    <recommendedName>
        <fullName evidence="11 15">Leucyl/phenylalanyl-tRNA--protein transferase</fullName>
        <ecNumber evidence="10 15">2.3.2.6</ecNumber>
    </recommendedName>
    <alternativeName>
        <fullName evidence="12 15">L/F-transferase</fullName>
    </alternativeName>
    <alternativeName>
        <fullName evidence="13 15">Leucyltransferase</fullName>
    </alternativeName>
    <alternativeName>
        <fullName evidence="14 15">Phenyalanyltransferase</fullName>
    </alternativeName>
</protein>
<keyword evidence="2 15" id="KW-0963">Cytoplasm</keyword>
<proteinExistence type="inferred from homology"/>
<organism evidence="16 19">
    <name type="scientific">Microbulbifer hydrolyticus</name>
    <dbReference type="NCBI Taxonomy" id="48074"/>
    <lineage>
        <taxon>Bacteria</taxon>
        <taxon>Pseudomonadati</taxon>
        <taxon>Pseudomonadota</taxon>
        <taxon>Gammaproteobacteria</taxon>
        <taxon>Cellvibrionales</taxon>
        <taxon>Microbulbiferaceae</taxon>
        <taxon>Microbulbifer</taxon>
    </lineage>
</organism>
<comment type="subcellular location">
    <subcellularLocation>
        <location evidence="1 15">Cytoplasm</location>
    </subcellularLocation>
</comment>
<comment type="similarity">
    <text evidence="9 15">Belongs to the L/F-transferase family.</text>
</comment>
<evidence type="ECO:0000256" key="9">
    <source>
        <dbReference type="ARBA" id="ARBA00061535"/>
    </source>
</evidence>
<dbReference type="InterPro" id="IPR016181">
    <property type="entry name" value="Acyl_CoA_acyltransferase"/>
</dbReference>
<evidence type="ECO:0000256" key="7">
    <source>
        <dbReference type="ARBA" id="ARBA00051538"/>
    </source>
</evidence>
<dbReference type="GO" id="GO:0005737">
    <property type="term" value="C:cytoplasm"/>
    <property type="evidence" value="ECO:0007669"/>
    <property type="project" value="UniProtKB-SubCell"/>
</dbReference>
<reference evidence="17 18" key="1">
    <citation type="submission" date="2020-01" db="EMBL/GenBank/DDBJ databases">
        <title>The possibility of degradation of plastic by Microbulbifer hydrolyticus IRE-31.</title>
        <authorList>
            <person name="Liu L."/>
        </authorList>
    </citation>
    <scope>NUCLEOTIDE SEQUENCE [LARGE SCALE GENOMIC DNA]</scope>
    <source>
        <strain evidence="17 18">IRE-31</strain>
    </source>
</reference>
<evidence type="ECO:0000256" key="10">
    <source>
        <dbReference type="ARBA" id="ARBA00066767"/>
    </source>
</evidence>
<evidence type="ECO:0000256" key="5">
    <source>
        <dbReference type="ARBA" id="ARBA00050607"/>
    </source>
</evidence>
<evidence type="ECO:0000256" key="3">
    <source>
        <dbReference type="ARBA" id="ARBA00022679"/>
    </source>
</evidence>
<comment type="function">
    <text evidence="8 15">Functions in the N-end rule pathway of protein degradation where it conjugates Leu, Phe and, less efficiently, Met from aminoacyl-tRNAs to the N-termini of proteins containing an N-terminal arginine or lysine.</text>
</comment>
<evidence type="ECO:0000256" key="12">
    <source>
        <dbReference type="ARBA" id="ARBA00077136"/>
    </source>
</evidence>
<dbReference type="GO" id="GO:0008914">
    <property type="term" value="F:leucyl-tRNA--protein transferase activity"/>
    <property type="evidence" value="ECO:0007669"/>
    <property type="project" value="UniProtKB-UniRule"/>
</dbReference>
<dbReference type="NCBIfam" id="TIGR00667">
    <property type="entry name" value="aat"/>
    <property type="match status" value="1"/>
</dbReference>
<evidence type="ECO:0000256" key="8">
    <source>
        <dbReference type="ARBA" id="ARBA00054043"/>
    </source>
</evidence>
<keyword evidence="3 15" id="KW-0808">Transferase</keyword>
<dbReference type="Pfam" id="PF03588">
    <property type="entry name" value="Leu_Phe_trans"/>
    <property type="match status" value="1"/>
</dbReference>
<comment type="catalytic activity">
    <reaction evidence="7 15">
        <text>N-terminal L-lysyl-[protein] + L-leucyl-tRNA(Leu) = N-terminal L-leucyl-L-lysyl-[protein] + tRNA(Leu) + H(+)</text>
        <dbReference type="Rhea" id="RHEA:12340"/>
        <dbReference type="Rhea" id="RHEA-COMP:9613"/>
        <dbReference type="Rhea" id="RHEA-COMP:9622"/>
        <dbReference type="Rhea" id="RHEA-COMP:12670"/>
        <dbReference type="Rhea" id="RHEA-COMP:12671"/>
        <dbReference type="ChEBI" id="CHEBI:15378"/>
        <dbReference type="ChEBI" id="CHEBI:65249"/>
        <dbReference type="ChEBI" id="CHEBI:78442"/>
        <dbReference type="ChEBI" id="CHEBI:78494"/>
        <dbReference type="ChEBI" id="CHEBI:133043"/>
        <dbReference type="EC" id="2.3.2.6"/>
    </reaction>
</comment>
<evidence type="ECO:0000256" key="13">
    <source>
        <dbReference type="ARBA" id="ARBA00077165"/>
    </source>
</evidence>
<evidence type="ECO:0000256" key="4">
    <source>
        <dbReference type="ARBA" id="ARBA00023315"/>
    </source>
</evidence>
<dbReference type="Proteomes" id="UP000563601">
    <property type="component" value="Unassembled WGS sequence"/>
</dbReference>
<name>A0A6P1TEF0_9GAMM</name>
<dbReference type="EMBL" id="JACHHR010000001">
    <property type="protein sequence ID" value="MBB5210378.1"/>
    <property type="molecule type" value="Genomic_DNA"/>
</dbReference>
<evidence type="ECO:0000313" key="18">
    <source>
        <dbReference type="Proteomes" id="UP000464675"/>
    </source>
</evidence>
<dbReference type="InterPro" id="IPR042203">
    <property type="entry name" value="Leu/Phe-tRNA_Trfase_C"/>
</dbReference>
<dbReference type="HAMAP" id="MF_00688">
    <property type="entry name" value="Leu_Phe_trans"/>
    <property type="match status" value="1"/>
</dbReference>
<evidence type="ECO:0000256" key="1">
    <source>
        <dbReference type="ARBA" id="ARBA00004496"/>
    </source>
</evidence>
<dbReference type="Proteomes" id="UP000464675">
    <property type="component" value="Chromosome"/>
</dbReference>
<comment type="catalytic activity">
    <reaction evidence="5 15">
        <text>L-phenylalanyl-tRNA(Phe) + an N-terminal L-alpha-aminoacyl-[protein] = an N-terminal L-phenylalanyl-L-alpha-aminoacyl-[protein] + tRNA(Phe)</text>
        <dbReference type="Rhea" id="RHEA:43632"/>
        <dbReference type="Rhea" id="RHEA-COMP:9668"/>
        <dbReference type="Rhea" id="RHEA-COMP:9699"/>
        <dbReference type="Rhea" id="RHEA-COMP:10636"/>
        <dbReference type="Rhea" id="RHEA-COMP:10637"/>
        <dbReference type="ChEBI" id="CHEBI:78442"/>
        <dbReference type="ChEBI" id="CHEBI:78531"/>
        <dbReference type="ChEBI" id="CHEBI:78597"/>
        <dbReference type="ChEBI" id="CHEBI:83561"/>
        <dbReference type="EC" id="2.3.2.6"/>
    </reaction>
</comment>
<evidence type="ECO:0000256" key="11">
    <source>
        <dbReference type="ARBA" id="ARBA00074372"/>
    </source>
</evidence>
<evidence type="ECO:0000256" key="15">
    <source>
        <dbReference type="HAMAP-Rule" id="MF_00688"/>
    </source>
</evidence>
<dbReference type="InterPro" id="IPR042221">
    <property type="entry name" value="Leu/Phe-tRNA_Trfase_N"/>
</dbReference>
<evidence type="ECO:0000313" key="17">
    <source>
        <dbReference type="EMBL" id="QHQ39132.1"/>
    </source>
</evidence>
<dbReference type="OrthoDB" id="9790282at2"/>
<dbReference type="EC" id="2.3.2.6" evidence="10 15"/>
<comment type="catalytic activity">
    <reaction evidence="6 15">
        <text>N-terminal L-arginyl-[protein] + L-leucyl-tRNA(Leu) = N-terminal L-leucyl-L-arginyl-[protein] + tRNA(Leu) + H(+)</text>
        <dbReference type="Rhea" id="RHEA:50416"/>
        <dbReference type="Rhea" id="RHEA-COMP:9613"/>
        <dbReference type="Rhea" id="RHEA-COMP:9622"/>
        <dbReference type="Rhea" id="RHEA-COMP:12672"/>
        <dbReference type="Rhea" id="RHEA-COMP:12673"/>
        <dbReference type="ChEBI" id="CHEBI:15378"/>
        <dbReference type="ChEBI" id="CHEBI:64719"/>
        <dbReference type="ChEBI" id="CHEBI:78442"/>
        <dbReference type="ChEBI" id="CHEBI:78494"/>
        <dbReference type="ChEBI" id="CHEBI:133044"/>
        <dbReference type="EC" id="2.3.2.6"/>
    </reaction>
</comment>
<dbReference type="EMBL" id="CP047491">
    <property type="protein sequence ID" value="QHQ39132.1"/>
    <property type="molecule type" value="Genomic_DNA"/>
</dbReference>
<keyword evidence="4 15" id="KW-0012">Acyltransferase</keyword>
<evidence type="ECO:0000256" key="6">
    <source>
        <dbReference type="ARBA" id="ARBA00050652"/>
    </source>
</evidence>
<dbReference type="InterPro" id="IPR004616">
    <property type="entry name" value="Leu/Phe-tRNA_Trfase"/>
</dbReference>
<dbReference type="SUPFAM" id="SSF55729">
    <property type="entry name" value="Acyl-CoA N-acyltransferases (Nat)"/>
    <property type="match status" value="1"/>
</dbReference>
<gene>
    <name evidence="15" type="primary">aat</name>
    <name evidence="17" type="ORF">GTQ55_09145</name>
    <name evidence="16" type="ORF">HNQ53_000566</name>
</gene>
<evidence type="ECO:0000256" key="14">
    <source>
        <dbReference type="ARBA" id="ARBA00083640"/>
    </source>
</evidence>
<evidence type="ECO:0000313" key="19">
    <source>
        <dbReference type="Proteomes" id="UP000563601"/>
    </source>
</evidence>
<reference evidence="16 19" key="2">
    <citation type="submission" date="2020-08" db="EMBL/GenBank/DDBJ databases">
        <title>Genomic Encyclopedia of Type Strains, Phase IV (KMG-IV): sequencing the most valuable type-strain genomes for metagenomic binning, comparative biology and taxonomic classification.</title>
        <authorList>
            <person name="Goeker M."/>
        </authorList>
    </citation>
    <scope>NUCLEOTIDE SEQUENCE [LARGE SCALE GENOMIC DNA]</scope>
    <source>
        <strain evidence="16 19">DSM 11525</strain>
    </source>
</reference>
<evidence type="ECO:0000256" key="2">
    <source>
        <dbReference type="ARBA" id="ARBA00022490"/>
    </source>
</evidence>
<evidence type="ECO:0000313" key="16">
    <source>
        <dbReference type="EMBL" id="MBB5210378.1"/>
    </source>
</evidence>
<accession>A0A6P1TEF0</accession>
<dbReference type="RefSeq" id="WP_161858457.1">
    <property type="nucleotide sequence ID" value="NZ_CP047491.1"/>
</dbReference>